<dbReference type="SUPFAM" id="SSF54826">
    <property type="entry name" value="Enolase N-terminal domain-like"/>
    <property type="match status" value="1"/>
</dbReference>
<name>A0ABQ2Z594_9GAMM</name>
<dbReference type="Pfam" id="PF13378">
    <property type="entry name" value="MR_MLE_C"/>
    <property type="match status" value="1"/>
</dbReference>
<dbReference type="Proteomes" id="UP000653056">
    <property type="component" value="Unassembled WGS sequence"/>
</dbReference>
<dbReference type="InterPro" id="IPR029065">
    <property type="entry name" value="Enolase_C-like"/>
</dbReference>
<proteinExistence type="predicted"/>
<protein>
    <recommendedName>
        <fullName evidence="1">Enolase C-terminal domain-containing protein</fullName>
    </recommendedName>
</protein>
<comment type="caution">
    <text evidence="2">The sequence shown here is derived from an EMBL/GenBank/DDBJ whole genome shotgun (WGS) entry which is preliminary data.</text>
</comment>
<reference evidence="3" key="1">
    <citation type="journal article" date="2019" name="Int. J. Syst. Evol. Microbiol.">
        <title>The Global Catalogue of Microorganisms (GCM) 10K type strain sequencing project: providing services to taxonomists for standard genome sequencing and annotation.</title>
        <authorList>
            <consortium name="The Broad Institute Genomics Platform"/>
            <consortium name="The Broad Institute Genome Sequencing Center for Infectious Disease"/>
            <person name="Wu L."/>
            <person name="Ma J."/>
        </authorList>
    </citation>
    <scope>NUCLEOTIDE SEQUENCE [LARGE SCALE GENOMIC DNA]</scope>
    <source>
        <strain evidence="3">KCTC 22228</strain>
    </source>
</reference>
<evidence type="ECO:0000313" key="3">
    <source>
        <dbReference type="Proteomes" id="UP000653056"/>
    </source>
</evidence>
<dbReference type="InterPro" id="IPR029017">
    <property type="entry name" value="Enolase-like_N"/>
</dbReference>
<feature type="domain" description="Enolase C-terminal" evidence="1">
    <location>
        <begin position="66"/>
        <end position="165"/>
    </location>
</feature>
<organism evidence="2 3">
    <name type="scientific">Litchfieldella qijiaojingensis</name>
    <dbReference type="NCBI Taxonomy" id="980347"/>
    <lineage>
        <taxon>Bacteria</taxon>
        <taxon>Pseudomonadati</taxon>
        <taxon>Pseudomonadota</taxon>
        <taxon>Gammaproteobacteria</taxon>
        <taxon>Oceanospirillales</taxon>
        <taxon>Halomonadaceae</taxon>
        <taxon>Litchfieldella</taxon>
    </lineage>
</organism>
<evidence type="ECO:0000259" key="1">
    <source>
        <dbReference type="Pfam" id="PF13378"/>
    </source>
</evidence>
<dbReference type="RefSeq" id="WP_189471151.1">
    <property type="nucleotide sequence ID" value="NZ_BMXS01000020.1"/>
</dbReference>
<gene>
    <name evidence="2" type="ORF">GCM10007160_33060</name>
</gene>
<dbReference type="SUPFAM" id="SSF51604">
    <property type="entry name" value="Enolase C-terminal domain-like"/>
    <property type="match status" value="1"/>
</dbReference>
<sequence length="195" mass="21280">MKIREIEVYQVDLPYAGGTYRLSGGRSYTGFDATLVCLRTDTGLEGWGESTPFGPNYIASHARGVRAGEFFIVDSNGGLSVEHLLCMLNLLPSGLDFVLEAPCATWRETLSLRRRTSVPIIFDELATDDASIMQLISEDAAEGIDLKISKCGGVTRGRRQRDMCPVTAAFEAPPEPASLSHALHVNSPNAREAYR</sequence>
<dbReference type="Gene3D" id="3.30.390.10">
    <property type="entry name" value="Enolase-like, N-terminal domain"/>
    <property type="match status" value="1"/>
</dbReference>
<accession>A0ABQ2Z594</accession>
<keyword evidence="3" id="KW-1185">Reference proteome</keyword>
<dbReference type="InterPro" id="IPR036849">
    <property type="entry name" value="Enolase-like_C_sf"/>
</dbReference>
<dbReference type="Gene3D" id="3.20.20.120">
    <property type="entry name" value="Enolase-like C-terminal domain"/>
    <property type="match status" value="1"/>
</dbReference>
<evidence type="ECO:0000313" key="2">
    <source>
        <dbReference type="EMBL" id="GGY02642.1"/>
    </source>
</evidence>
<dbReference type="EMBL" id="BMXS01000020">
    <property type="protein sequence ID" value="GGY02642.1"/>
    <property type="molecule type" value="Genomic_DNA"/>
</dbReference>